<dbReference type="InterPro" id="IPR000873">
    <property type="entry name" value="AMP-dep_synth/lig_dom"/>
</dbReference>
<dbReference type="FunFam" id="3.40.50.12780:FF:000012">
    <property type="entry name" value="Non-ribosomal peptide synthetase"/>
    <property type="match status" value="1"/>
</dbReference>
<gene>
    <name evidence="5" type="ORF">B9G39_15435</name>
</gene>
<dbReference type="NCBIfam" id="TIGR01733">
    <property type="entry name" value="AA-adenyl-dom"/>
    <property type="match status" value="2"/>
</dbReference>
<sequence>MDKYFVQQQFSHVSHQFPDNIAVAEEERSISYQCLEKYSNQLAHKLISHQPESSHQASIGLFLPKGIEYILSNLAILKSGHVFIPLATELPHERLNDILTKAKPAGLITDQAHYEELKNILLLLNLDSIKIHVIQYNTESLLYTGLSSTVTPLSQPLTPLVTSVELPTLTLTPEDSNYILFTSGTTGNPKAIIGCHKSLSHFIHWEIKEFQLTDSVKVANFAPTTFDVSLRDIYVPLLSGGTCCIPSPKTLYNPGRLLEWIINTGITLLHCVPSIFRLLMNELEANKGVTHQLKQLSFILLAGEPLLGRDVNRWYQLIGQRVELVNLYGPSETTLAKLFYRIPGPVEATNKPLPIGLPLPNTAVLILDNEALCRAGEIGEIYIKTPFRSKGYLDDPELTNQSFIQNPLNPDVHDIIYKTGDLGCYQQDWSVEILGRLDRQVKLNGIRVELADIEGHILSLEEIDHCFLTLHSDDNDTQRLVCYYTCRQSITDDELKTLISKKVAPQLLPSLFIQLEQFPLLMNGKVDRKSLPNPLLYLNQQESQTTEPLSTTESTLLKIWTHCLGLSTISTRHRFFELGGTSLTAMKVIAELYRALGVEVSIQAFYQHDSIASLASHIDDIYANGPQHDNNEVSSTQAQQQNTSEPSSFTYTPLPLAPIQAHYPLADQQKSLWVMETLAETEVSYSIPGACQIHGSFDSNRLAQALQALIQQHDSLHMAITSKNKLPQCIIQSDYQLPLEFIDLTAAYKIDKQQTMIDLQQRMYNDSQSRFQLDKAPLFNVKLYKLTSQQHVLYYCFHHIIADAWSIDIFLRSLIQAYHDINTLKPLSYQYQDYCYSQQHHKNSTAYQQHQTYWLQQLKGTIPALNLPTDFSRPPQKQYKGAEYCFSISPSLTQQLKSLCKQQHCSLFTVLMSAYSVFLNKYTAQKDIIIGFPTAGRKHPDLAHLIGMFVNTLPLRINVACDDDILSLIGQIESKIKDALHHQSFPLEAMIDAVQHQSNALTTNDASRHPLFDTLFVLQNTSNTNTASIDNITFEHISLPQTVAWYDLILNCMEVDDSIRCKIIYDTALFKPKTIQRMGKHFVELIAQFVAQTSQPISSLSLLDQTHYQQLNKSLQPQFKSLPFTNIHTSFEQQVIKSPSATALKFFDCSISYHELNQSANKLARYLLENNVKPGDIVATHLPRSPSIIIATLAILKVGAVYLPIDTQSPLSRKTYILNDSGAKFIICAKPSTTEEIKTAIAIKHIMIDSDSFDHYSAENPLLTDKPSDIAYIIYTSGSTGKPKGTQGHHQGIINLAQYFGQYLALTPSDCFLQFANCAFDASLFETFITLLNGCTLSLVSDEVIDDFRTFEAYLNQQHVTVAVLPPTYLRHLIPNNIQSLKTLITAGSATHYSLVEKWWDKVRYINAYGPTEASVCASVFDVSQLPLAALKENYKSIPIGFPIDNVRLDIVDVNLQLLPDGIPGELCISGLSVALGYHCQPELTNKAFMPNPHAPKLMMYKTGDMARRLEDGTIEFLGRKDDQVKVRGYRIELAEIEATIQQLSYIQDAVVVVDTQEQLHGFYLGEDHHATDIRAVLHQQLPSYMVPHTLTAHSVFPLTPNGKIDKEALLKSCLLTKEDSQSLAKPDSQSLSRSTAYDISSKLTDACKHVLNVNKIALDKGFVSQGGDSLKAIQLAALLRKKGIDVKAKQVLHATSLSALCEQVSLQVPSAIAQSVQSSYQPLKSIPLTPIQHWFFHHYQGDQQRFFQTILLHNQQGIHYTSLNRAFQCLVKHHDALRLSFNKQHLQCLSSEELFVNFHHITLVSNDIALMKPHISAITEQDWLSKTPMIQGIVFHTPDQGDYLFLIAHHLIIDTVSWHILVDDLTTAYQTACKEQDFNLPTSSSFQQWAYELAQYQHHESLLAEKKYWQHTEQAIHNAFKLHPNSTGASTTKTLHLNFNQSDTDILLNQSRQLDITVQTLLLTVHARAMALVFGPHHYAFAIEHHGREDLFESIDITRTVGWFTSVYPFIIDQTKQLSLTENARQIQTALGTVPNNGIGYGILKYLNIDPKETEACSTLELDPDLQVIFNYYGNQTNSQNTNTQPFLSVDQSQLSIPSLEQTMHYRIELSAIIIDGKLQLALRYQSKYINDEQASQWLAQVKNELNAYQSNDCKQQSFDKQLAKLKNKFNLPGLVVGIQYPDGKRKLSSLGSCNLKTGQPLSTSHTFHIGSLSKTFIATLVFQLIDQQQIQLEQTLADFFDDHFFEKYAFNKHITIGQLLSHRSGLADYIKNTELLSAIQQNPQKQWSALSLLDFATEINKTVDCQPINSTNLWHHSSTNYILLGLIIEYVTHQPLAQTISSHIFSPLALTQTSLDNNTGTTLAIHQSLATGHDIEGNPVVLKNTSYAGCAGSMISSVDDLLTWQHAFIEGSLLTNESHLQMFDFLPLPDHVTPASDIKAGFGVFNIAGRIGHLGDIQGYEAAMLSQDNTHIIILINGQTQQSAFSFNGSLIQSVCDLI</sequence>
<dbReference type="Pfam" id="PF00550">
    <property type="entry name" value="PP-binding"/>
    <property type="match status" value="2"/>
</dbReference>
<evidence type="ECO:0000313" key="6">
    <source>
        <dbReference type="Proteomes" id="UP000257039"/>
    </source>
</evidence>
<dbReference type="InterPro" id="IPR045851">
    <property type="entry name" value="AMP-bd_C_sf"/>
</dbReference>
<dbReference type="PANTHER" id="PTHR45527">
    <property type="entry name" value="NONRIBOSOMAL PEPTIDE SYNTHETASE"/>
    <property type="match status" value="1"/>
</dbReference>
<dbReference type="GO" id="GO:0044550">
    <property type="term" value="P:secondary metabolite biosynthetic process"/>
    <property type="evidence" value="ECO:0007669"/>
    <property type="project" value="TreeGrafter"/>
</dbReference>
<reference evidence="5 6" key="1">
    <citation type="submission" date="2017-04" db="EMBL/GenBank/DDBJ databases">
        <title>Draft genome sequence of Zooshikella ganghwensis VG4 isolated from Red Sea sediments.</title>
        <authorList>
            <person name="Rehman Z."/>
            <person name="Alam I."/>
            <person name="Kamau A."/>
            <person name="Bajic V."/>
            <person name="Leiknes T."/>
        </authorList>
    </citation>
    <scope>NUCLEOTIDE SEQUENCE [LARGE SCALE GENOMIC DNA]</scope>
    <source>
        <strain evidence="5 6">VG4</strain>
    </source>
</reference>
<dbReference type="InterPro" id="IPR012338">
    <property type="entry name" value="Beta-lactam/transpept-like"/>
</dbReference>
<dbReference type="Gene3D" id="3.40.710.10">
    <property type="entry name" value="DD-peptidase/beta-lactamase superfamily"/>
    <property type="match status" value="1"/>
</dbReference>
<dbReference type="CDD" id="cd05930">
    <property type="entry name" value="A_NRPS"/>
    <property type="match status" value="2"/>
</dbReference>
<feature type="region of interest" description="Disordered" evidence="3">
    <location>
        <begin position="626"/>
        <end position="647"/>
    </location>
</feature>
<dbReference type="PANTHER" id="PTHR45527:SF1">
    <property type="entry name" value="FATTY ACID SYNTHASE"/>
    <property type="match status" value="1"/>
</dbReference>
<dbReference type="FunFam" id="3.40.50.980:FF:000001">
    <property type="entry name" value="Non-ribosomal peptide synthetase"/>
    <property type="match status" value="1"/>
</dbReference>
<protein>
    <submittedName>
        <fullName evidence="5">Non-ribosomal peptide synthetase</fullName>
    </submittedName>
</protein>
<dbReference type="PROSITE" id="PS50075">
    <property type="entry name" value="CARRIER"/>
    <property type="match status" value="2"/>
</dbReference>
<dbReference type="InterPro" id="IPR001466">
    <property type="entry name" value="Beta-lactam-related"/>
</dbReference>
<dbReference type="GO" id="GO:0005737">
    <property type="term" value="C:cytoplasm"/>
    <property type="evidence" value="ECO:0007669"/>
    <property type="project" value="TreeGrafter"/>
</dbReference>
<dbReference type="SMART" id="SM00823">
    <property type="entry name" value="PKS_PP"/>
    <property type="match status" value="2"/>
</dbReference>
<dbReference type="InterPro" id="IPR036736">
    <property type="entry name" value="ACP-like_sf"/>
</dbReference>
<dbReference type="InterPro" id="IPR020845">
    <property type="entry name" value="AMP-binding_CS"/>
</dbReference>
<dbReference type="Pfam" id="PF00144">
    <property type="entry name" value="Beta-lactamase"/>
    <property type="match status" value="1"/>
</dbReference>
<dbReference type="InterPro" id="IPR042099">
    <property type="entry name" value="ANL_N_sf"/>
</dbReference>
<accession>A0A4P9VMW4</accession>
<dbReference type="SUPFAM" id="SSF47336">
    <property type="entry name" value="ACP-like"/>
    <property type="match status" value="2"/>
</dbReference>
<dbReference type="Gene3D" id="3.40.50.980">
    <property type="match status" value="2"/>
</dbReference>
<dbReference type="Gene3D" id="3.30.559.10">
    <property type="entry name" value="Chloramphenicol acetyltransferase-like domain"/>
    <property type="match status" value="2"/>
</dbReference>
<comment type="caution">
    <text evidence="5">The sequence shown here is derived from an EMBL/GenBank/DDBJ whole genome shotgun (WGS) entry which is preliminary data.</text>
</comment>
<organism evidence="5 6">
    <name type="scientific">Zooshikella ganghwensis</name>
    <dbReference type="NCBI Taxonomy" id="202772"/>
    <lineage>
        <taxon>Bacteria</taxon>
        <taxon>Pseudomonadati</taxon>
        <taxon>Pseudomonadota</taxon>
        <taxon>Gammaproteobacteria</taxon>
        <taxon>Oceanospirillales</taxon>
        <taxon>Zooshikellaceae</taxon>
        <taxon>Zooshikella</taxon>
    </lineage>
</organism>
<dbReference type="InterPro" id="IPR001242">
    <property type="entry name" value="Condensation_dom"/>
</dbReference>
<dbReference type="InterPro" id="IPR020806">
    <property type="entry name" value="PKS_PP-bd"/>
</dbReference>
<dbReference type="SUPFAM" id="SSF56601">
    <property type="entry name" value="beta-lactamase/transpeptidase-like"/>
    <property type="match status" value="1"/>
</dbReference>
<keyword evidence="1" id="KW-0596">Phosphopantetheine</keyword>
<evidence type="ECO:0000256" key="2">
    <source>
        <dbReference type="ARBA" id="ARBA00022553"/>
    </source>
</evidence>
<feature type="domain" description="Carrier" evidence="4">
    <location>
        <begin position="1635"/>
        <end position="1709"/>
    </location>
</feature>
<name>A0A4P9VMW4_9GAMM</name>
<dbReference type="Gene3D" id="2.30.38.10">
    <property type="entry name" value="Luciferase, Domain 3"/>
    <property type="match status" value="1"/>
</dbReference>
<proteinExistence type="predicted"/>
<feature type="domain" description="Carrier" evidence="4">
    <location>
        <begin position="547"/>
        <end position="622"/>
    </location>
</feature>
<dbReference type="Gene3D" id="3.30.300.30">
    <property type="match status" value="2"/>
</dbReference>
<feature type="compositionally biased region" description="Polar residues" evidence="3">
    <location>
        <begin position="632"/>
        <end position="647"/>
    </location>
</feature>
<dbReference type="SUPFAM" id="SSF56801">
    <property type="entry name" value="Acetyl-CoA synthetase-like"/>
    <property type="match status" value="2"/>
</dbReference>
<dbReference type="RefSeq" id="WP_094787811.1">
    <property type="nucleotide sequence ID" value="NZ_NDXW01000001.1"/>
</dbReference>
<dbReference type="Pfam" id="PF00501">
    <property type="entry name" value="AMP-binding"/>
    <property type="match status" value="2"/>
</dbReference>
<dbReference type="GO" id="GO:0003824">
    <property type="term" value="F:catalytic activity"/>
    <property type="evidence" value="ECO:0007669"/>
    <property type="project" value="InterPro"/>
</dbReference>
<dbReference type="InterPro" id="IPR010071">
    <property type="entry name" value="AA_adenyl_dom"/>
</dbReference>
<dbReference type="PROSITE" id="PS00455">
    <property type="entry name" value="AMP_BINDING"/>
    <property type="match status" value="2"/>
</dbReference>
<dbReference type="Proteomes" id="UP000257039">
    <property type="component" value="Unassembled WGS sequence"/>
</dbReference>
<dbReference type="InterPro" id="IPR023213">
    <property type="entry name" value="CAT-like_dom_sf"/>
</dbReference>
<evidence type="ECO:0000259" key="4">
    <source>
        <dbReference type="PROSITE" id="PS50075"/>
    </source>
</evidence>
<evidence type="ECO:0000256" key="1">
    <source>
        <dbReference type="ARBA" id="ARBA00022450"/>
    </source>
</evidence>
<dbReference type="CDD" id="cd19531">
    <property type="entry name" value="LCL_NRPS-like"/>
    <property type="match status" value="1"/>
</dbReference>
<dbReference type="EMBL" id="NDXW01000001">
    <property type="protein sequence ID" value="RDH44713.1"/>
    <property type="molecule type" value="Genomic_DNA"/>
</dbReference>
<dbReference type="SUPFAM" id="SSF52777">
    <property type="entry name" value="CoA-dependent acyltransferases"/>
    <property type="match status" value="4"/>
</dbReference>
<dbReference type="GO" id="GO:0031177">
    <property type="term" value="F:phosphopantetheine binding"/>
    <property type="evidence" value="ECO:0007669"/>
    <property type="project" value="InterPro"/>
</dbReference>
<dbReference type="Gene3D" id="1.10.1200.10">
    <property type="entry name" value="ACP-like"/>
    <property type="match status" value="2"/>
</dbReference>
<dbReference type="Pfam" id="PF00668">
    <property type="entry name" value="Condensation"/>
    <property type="match status" value="2"/>
</dbReference>
<evidence type="ECO:0000313" key="5">
    <source>
        <dbReference type="EMBL" id="RDH44713.1"/>
    </source>
</evidence>
<keyword evidence="6" id="KW-1185">Reference proteome</keyword>
<dbReference type="Gene3D" id="3.40.50.12780">
    <property type="entry name" value="N-terminal domain of ligase-like"/>
    <property type="match status" value="1"/>
</dbReference>
<dbReference type="NCBIfam" id="NF003417">
    <property type="entry name" value="PRK04813.1"/>
    <property type="match status" value="3"/>
</dbReference>
<dbReference type="GO" id="GO:0043041">
    <property type="term" value="P:amino acid activation for nonribosomal peptide biosynthetic process"/>
    <property type="evidence" value="ECO:0007669"/>
    <property type="project" value="TreeGrafter"/>
</dbReference>
<evidence type="ECO:0000256" key="3">
    <source>
        <dbReference type="SAM" id="MobiDB-lite"/>
    </source>
</evidence>
<dbReference type="InterPro" id="IPR009081">
    <property type="entry name" value="PP-bd_ACP"/>
</dbReference>
<keyword evidence="2" id="KW-0597">Phosphoprotein</keyword>
<dbReference type="Gene3D" id="3.30.559.30">
    <property type="entry name" value="Nonribosomal peptide synthetase, condensation domain"/>
    <property type="match status" value="2"/>
</dbReference>